<dbReference type="GO" id="GO:0005886">
    <property type="term" value="C:plasma membrane"/>
    <property type="evidence" value="ECO:0007669"/>
    <property type="project" value="UniProtKB-SubCell"/>
</dbReference>
<dbReference type="InterPro" id="IPR003807">
    <property type="entry name" value="DUF202"/>
</dbReference>
<keyword evidence="5 6" id="KW-0472">Membrane</keyword>
<dbReference type="InterPro" id="IPR052053">
    <property type="entry name" value="IM_YidH-like"/>
</dbReference>
<reference evidence="8 9" key="1">
    <citation type="submission" date="2018-11" db="EMBL/GenBank/DDBJ databases">
        <title>Genome squencing of methanotrophic bacteria isolated from alkaline groundwater in Korea.</title>
        <authorList>
            <person name="Nguyen L.N."/>
        </authorList>
    </citation>
    <scope>NUCLEOTIDE SEQUENCE [LARGE SCALE GENOMIC DNA]</scope>
    <source>
        <strain evidence="8 9">GW6</strain>
    </source>
</reference>
<evidence type="ECO:0000256" key="1">
    <source>
        <dbReference type="ARBA" id="ARBA00004651"/>
    </source>
</evidence>
<name>A0A3G8M3V9_9HYPH</name>
<evidence type="ECO:0000256" key="5">
    <source>
        <dbReference type="ARBA" id="ARBA00023136"/>
    </source>
</evidence>
<dbReference type="RefSeq" id="WP_124738400.1">
    <property type="nucleotide sequence ID" value="NZ_CP034086.1"/>
</dbReference>
<dbReference type="EMBL" id="CP034086">
    <property type="protein sequence ID" value="AZG76626.1"/>
    <property type="molecule type" value="Genomic_DNA"/>
</dbReference>
<dbReference type="Proteomes" id="UP000273982">
    <property type="component" value="Chromosome"/>
</dbReference>
<evidence type="ECO:0000313" key="9">
    <source>
        <dbReference type="Proteomes" id="UP000273982"/>
    </source>
</evidence>
<keyword evidence="4 6" id="KW-1133">Transmembrane helix</keyword>
<organism evidence="8 9">
    <name type="scientific">Methylocystis rosea</name>
    <dbReference type="NCBI Taxonomy" id="173366"/>
    <lineage>
        <taxon>Bacteria</taxon>
        <taxon>Pseudomonadati</taxon>
        <taxon>Pseudomonadota</taxon>
        <taxon>Alphaproteobacteria</taxon>
        <taxon>Hyphomicrobiales</taxon>
        <taxon>Methylocystaceae</taxon>
        <taxon>Methylocystis</taxon>
    </lineage>
</organism>
<dbReference type="KEGG" id="mros:EHO51_07765"/>
<protein>
    <submittedName>
        <fullName evidence="8">DUF202 domain-containing protein</fullName>
    </submittedName>
</protein>
<feature type="transmembrane region" description="Helical" evidence="6">
    <location>
        <begin position="67"/>
        <end position="87"/>
    </location>
</feature>
<feature type="domain" description="DUF202" evidence="7">
    <location>
        <begin position="8"/>
        <end position="90"/>
    </location>
</feature>
<evidence type="ECO:0000256" key="3">
    <source>
        <dbReference type="ARBA" id="ARBA00022692"/>
    </source>
</evidence>
<evidence type="ECO:0000259" key="7">
    <source>
        <dbReference type="Pfam" id="PF02656"/>
    </source>
</evidence>
<accession>A0A3G8M3V9</accession>
<dbReference type="Pfam" id="PF02656">
    <property type="entry name" value="DUF202"/>
    <property type="match status" value="1"/>
</dbReference>
<sequence>MIRDYTNIAANERTFLAWVRTGIAVIALGFVIERFNLFLLSIAGAVSVDAIRLHIHRLDHPAGRYGGEALIGAGVMLIVISTIRFIHTARLLARDEPYTARATSVSLYFLAVLLLTIAAFSAYLAIA</sequence>
<evidence type="ECO:0000256" key="6">
    <source>
        <dbReference type="SAM" id="Phobius"/>
    </source>
</evidence>
<dbReference type="PANTHER" id="PTHR34187">
    <property type="entry name" value="FGR18P"/>
    <property type="match status" value="1"/>
</dbReference>
<gene>
    <name evidence="8" type="ORF">EHO51_07765</name>
</gene>
<evidence type="ECO:0000256" key="4">
    <source>
        <dbReference type="ARBA" id="ARBA00022989"/>
    </source>
</evidence>
<evidence type="ECO:0000256" key="2">
    <source>
        <dbReference type="ARBA" id="ARBA00022475"/>
    </source>
</evidence>
<evidence type="ECO:0000313" key="8">
    <source>
        <dbReference type="EMBL" id="AZG76626.1"/>
    </source>
</evidence>
<feature type="transmembrane region" description="Helical" evidence="6">
    <location>
        <begin position="107"/>
        <end position="126"/>
    </location>
</feature>
<dbReference type="AlphaFoldDB" id="A0A3G8M3V9"/>
<proteinExistence type="predicted"/>
<comment type="subcellular location">
    <subcellularLocation>
        <location evidence="1">Cell membrane</location>
        <topology evidence="1">Multi-pass membrane protein</topology>
    </subcellularLocation>
</comment>
<keyword evidence="3 6" id="KW-0812">Transmembrane</keyword>
<keyword evidence="2" id="KW-1003">Cell membrane</keyword>
<dbReference type="PANTHER" id="PTHR34187:SF2">
    <property type="entry name" value="DUF202 DOMAIN-CONTAINING PROTEIN"/>
    <property type="match status" value="1"/>
</dbReference>